<comment type="caution">
    <text evidence="1">The sequence shown here is derived from an EMBL/GenBank/DDBJ whole genome shotgun (WGS) entry which is preliminary data.</text>
</comment>
<organism evidence="1 2">
    <name type="scientific">Holotrichia oblita</name>
    <name type="common">Chafer beetle</name>
    <dbReference type="NCBI Taxonomy" id="644536"/>
    <lineage>
        <taxon>Eukaryota</taxon>
        <taxon>Metazoa</taxon>
        <taxon>Ecdysozoa</taxon>
        <taxon>Arthropoda</taxon>
        <taxon>Hexapoda</taxon>
        <taxon>Insecta</taxon>
        <taxon>Pterygota</taxon>
        <taxon>Neoptera</taxon>
        <taxon>Endopterygota</taxon>
        <taxon>Coleoptera</taxon>
        <taxon>Polyphaga</taxon>
        <taxon>Scarabaeiformia</taxon>
        <taxon>Scarabaeidae</taxon>
        <taxon>Melolonthinae</taxon>
        <taxon>Holotrichia</taxon>
    </lineage>
</organism>
<dbReference type="Proteomes" id="UP001056778">
    <property type="component" value="Chromosome 3"/>
</dbReference>
<reference evidence="1" key="1">
    <citation type="submission" date="2022-04" db="EMBL/GenBank/DDBJ databases">
        <title>Chromosome-scale genome assembly of Holotrichia oblita Faldermann.</title>
        <authorList>
            <person name="Rongchong L."/>
        </authorList>
    </citation>
    <scope>NUCLEOTIDE SEQUENCE</scope>
    <source>
        <strain evidence="1">81SQS9</strain>
    </source>
</reference>
<sequence>MDEKGCRLMLHHQQRVLAEKGSKRVHSIGSEHAENVTIVGCANALGQVIPPMILFKGQRLKPVYYDGLPTRAIVHMTSKGSAAWRIHLSETTKERLEKAGGYQLEYRGPIDVKGKGTMHTYWLLGKSGFDKPLPVPPPIDLDESLIICKPDFEQIEETSSYTASPPHELFSARQSHDHYMMTESVPPRSPNPDPTFMKTMECSKFSTLRNQDTNDNHHHAMVKSTSSDTPMSLGTPVSASEVAAALLGASTSSLCGFRRHKRIEEEDLSTPYNHYKCLSPKERVGKLLRRQFSLDRTEEILNENSQNVSPRLCKQNSAGAADLEKIEEAPHRIPITPPSMVTSIHGTLSISVDSLIH</sequence>
<protein>
    <submittedName>
        <fullName evidence="1">Guanylyl cyclase</fullName>
    </submittedName>
</protein>
<proteinExistence type="predicted"/>
<evidence type="ECO:0000313" key="2">
    <source>
        <dbReference type="Proteomes" id="UP001056778"/>
    </source>
</evidence>
<dbReference type="EMBL" id="CM043017">
    <property type="protein sequence ID" value="KAI4466309.1"/>
    <property type="molecule type" value="Genomic_DNA"/>
</dbReference>
<accession>A0ACB9THZ2</accession>
<keyword evidence="2" id="KW-1185">Reference proteome</keyword>
<name>A0ACB9THZ2_HOLOL</name>
<evidence type="ECO:0000313" key="1">
    <source>
        <dbReference type="EMBL" id="KAI4466309.1"/>
    </source>
</evidence>
<gene>
    <name evidence="1" type="ORF">MML48_3g00002865</name>
</gene>